<sequence>MKKNLCLFISEKELYLVIILDSDIIAFIVCKLFHIGKSSDLYLLWFLLKTKLDVHFCDVMNTFLLYFETFAKLITTTLYNIKSVHGLLSIRSRLCPQILKQQQMLLPV</sequence>
<protein>
    <submittedName>
        <fullName evidence="2">Uncharacterized protein</fullName>
    </submittedName>
</protein>
<keyword evidence="1" id="KW-0812">Transmembrane</keyword>
<evidence type="ECO:0000313" key="2">
    <source>
        <dbReference type="EMBL" id="CAI9155790.1"/>
    </source>
</evidence>
<proteinExistence type="predicted"/>
<keyword evidence="1" id="KW-0472">Membrane</keyword>
<feature type="transmembrane region" description="Helical" evidence="1">
    <location>
        <begin position="14"/>
        <end position="33"/>
    </location>
</feature>
<gene>
    <name evidence="2" type="ORF">MRATA1EN1_LOCUS4752</name>
</gene>
<keyword evidence="1" id="KW-1133">Transmembrane helix</keyword>
<name>A0ABN8Y2F5_RANTA</name>
<dbReference type="Proteomes" id="UP001176941">
    <property type="component" value="Chromosome 13"/>
</dbReference>
<evidence type="ECO:0000256" key="1">
    <source>
        <dbReference type="SAM" id="Phobius"/>
    </source>
</evidence>
<accession>A0ABN8Y2F5</accession>
<reference evidence="2" key="1">
    <citation type="submission" date="2023-04" db="EMBL/GenBank/DDBJ databases">
        <authorList>
            <consortium name="ELIXIR-Norway"/>
        </authorList>
    </citation>
    <scope>NUCLEOTIDE SEQUENCE [LARGE SCALE GENOMIC DNA]</scope>
</reference>
<dbReference type="EMBL" id="OX459949">
    <property type="protein sequence ID" value="CAI9155790.1"/>
    <property type="molecule type" value="Genomic_DNA"/>
</dbReference>
<organism evidence="2 3">
    <name type="scientific">Rangifer tarandus platyrhynchus</name>
    <name type="common">Svalbard reindeer</name>
    <dbReference type="NCBI Taxonomy" id="3082113"/>
    <lineage>
        <taxon>Eukaryota</taxon>
        <taxon>Metazoa</taxon>
        <taxon>Chordata</taxon>
        <taxon>Craniata</taxon>
        <taxon>Vertebrata</taxon>
        <taxon>Euteleostomi</taxon>
        <taxon>Mammalia</taxon>
        <taxon>Eutheria</taxon>
        <taxon>Laurasiatheria</taxon>
        <taxon>Artiodactyla</taxon>
        <taxon>Ruminantia</taxon>
        <taxon>Pecora</taxon>
        <taxon>Cervidae</taxon>
        <taxon>Odocoileinae</taxon>
        <taxon>Rangifer</taxon>
    </lineage>
</organism>
<keyword evidence="3" id="KW-1185">Reference proteome</keyword>
<evidence type="ECO:0000313" key="3">
    <source>
        <dbReference type="Proteomes" id="UP001176941"/>
    </source>
</evidence>